<dbReference type="Ensembl" id="ENSELUT00000036662.3">
    <property type="protein sequence ID" value="ENSELUP00000025065.3"/>
    <property type="gene ID" value="ENSELUG00000023753.3"/>
</dbReference>
<reference evidence="2" key="2">
    <citation type="submission" date="2020-02" db="EMBL/GenBank/DDBJ databases">
        <title>Esox lucius (northern pike) genome, fEsoLuc1, primary haplotype.</title>
        <authorList>
            <person name="Myers G."/>
            <person name="Karagic N."/>
            <person name="Meyer A."/>
            <person name="Pippel M."/>
            <person name="Reichard M."/>
            <person name="Winkler S."/>
            <person name="Tracey A."/>
            <person name="Sims Y."/>
            <person name="Howe K."/>
            <person name="Rhie A."/>
            <person name="Formenti G."/>
            <person name="Durbin R."/>
            <person name="Fedrigo O."/>
            <person name="Jarvis E.D."/>
        </authorList>
    </citation>
    <scope>NUCLEOTIDE SEQUENCE [LARGE SCALE GENOMIC DNA]</scope>
</reference>
<reference evidence="3" key="1">
    <citation type="journal article" date="2014" name="PLoS ONE">
        <title>The genome and linkage map of the northern pike (Esox lucius): conserved synteny revealed between the salmonid sister group and the Neoteleostei.</title>
        <authorList>
            <person name="Rondeau E.B."/>
            <person name="Minkley D.R."/>
            <person name="Leong J.S."/>
            <person name="Messmer A.M."/>
            <person name="Jantzen J.R."/>
            <person name="von Schalburg K.R."/>
            <person name="Lemon C."/>
            <person name="Bird N.H."/>
            <person name="Koop B.F."/>
        </authorList>
    </citation>
    <scope>NUCLEOTIDE SEQUENCE</scope>
</reference>
<keyword evidence="3" id="KW-1185">Reference proteome</keyword>
<dbReference type="Bgee" id="ENSELUG00000023753">
    <property type="expression patterns" value="Expressed in mesonephros and 8 other cell types or tissues"/>
</dbReference>
<reference evidence="2" key="4">
    <citation type="submission" date="2025-09" db="UniProtKB">
        <authorList>
            <consortium name="Ensembl"/>
        </authorList>
    </citation>
    <scope>IDENTIFICATION</scope>
</reference>
<proteinExistence type="predicted"/>
<sequence length="84" mass="10119">MSKSKDPRKSKAMFELNMRRETWCRVDNHSKWERAENRHFDCHLRSSWDFKSLQAVTPEQRSGWTAGLAHPKRNNNKKNYKNKT</sequence>
<feature type="compositionally biased region" description="Basic residues" evidence="1">
    <location>
        <begin position="70"/>
        <end position="84"/>
    </location>
</feature>
<dbReference type="Proteomes" id="UP000265140">
    <property type="component" value="Chromosome 18"/>
</dbReference>
<accession>A0A3P8Z8N4</accession>
<evidence type="ECO:0000313" key="3">
    <source>
        <dbReference type="Proteomes" id="UP000265140"/>
    </source>
</evidence>
<feature type="region of interest" description="Disordered" evidence="1">
    <location>
        <begin position="60"/>
        <end position="84"/>
    </location>
</feature>
<dbReference type="GeneTree" id="ENSGT00980000199801"/>
<evidence type="ECO:0000256" key="1">
    <source>
        <dbReference type="SAM" id="MobiDB-lite"/>
    </source>
</evidence>
<protein>
    <submittedName>
        <fullName evidence="2">Uncharacterized protein</fullName>
    </submittedName>
</protein>
<reference evidence="2" key="3">
    <citation type="submission" date="2025-08" db="UniProtKB">
        <authorList>
            <consortium name="Ensembl"/>
        </authorList>
    </citation>
    <scope>IDENTIFICATION</scope>
</reference>
<evidence type="ECO:0000313" key="2">
    <source>
        <dbReference type="Ensembl" id="ENSELUP00000025065.3"/>
    </source>
</evidence>
<dbReference type="InParanoid" id="A0A3P8Z8N4"/>
<organism evidence="2 3">
    <name type="scientific">Esox lucius</name>
    <name type="common">Northern pike</name>
    <dbReference type="NCBI Taxonomy" id="8010"/>
    <lineage>
        <taxon>Eukaryota</taxon>
        <taxon>Metazoa</taxon>
        <taxon>Chordata</taxon>
        <taxon>Craniata</taxon>
        <taxon>Vertebrata</taxon>
        <taxon>Euteleostomi</taxon>
        <taxon>Actinopterygii</taxon>
        <taxon>Neopterygii</taxon>
        <taxon>Teleostei</taxon>
        <taxon>Protacanthopterygii</taxon>
        <taxon>Esociformes</taxon>
        <taxon>Esocidae</taxon>
        <taxon>Esox</taxon>
    </lineage>
</organism>
<dbReference type="OMA" id="RETWCQV"/>
<name>A0A3P8Z8N4_ESOLU</name>
<dbReference type="AlphaFoldDB" id="A0A3P8Z8N4"/>